<dbReference type="EMBL" id="LGUE01000001">
    <property type="protein sequence ID" value="KON92087.1"/>
    <property type="molecule type" value="Genomic_DNA"/>
</dbReference>
<accession>A0A0M0GRI2</accession>
<sequence>MMGTDSVVKVGIADMKLVRDEGSIRTTGLGSCVGLVLYDGRLRLAGMAHVMLPDSSFTKEATINPGKYADLAIPGLVALLNRHGADTSRLVCKMAGGAQMFQAASGSDIMRIGPRNVEAVKEQLHKLNISIIAEDLGGNKGRTIEFFPETGMMHVRTVYAGTKEM</sequence>
<dbReference type="GO" id="GO:0006935">
    <property type="term" value="P:chemotaxis"/>
    <property type="evidence" value="ECO:0007669"/>
    <property type="project" value="UniProtKB-UniRule"/>
</dbReference>
<dbReference type="InterPro" id="IPR038592">
    <property type="entry name" value="CheD-like_sf"/>
</dbReference>
<dbReference type="Gene3D" id="3.30.1330.200">
    <property type="match status" value="1"/>
</dbReference>
<dbReference type="InterPro" id="IPR005659">
    <property type="entry name" value="Chemorcpt_Glu_NH3ase_CheD"/>
</dbReference>
<dbReference type="PATRIC" id="fig|189381.12.peg.1426"/>
<evidence type="ECO:0000313" key="5">
    <source>
        <dbReference type="Proteomes" id="UP000037405"/>
    </source>
</evidence>
<evidence type="ECO:0000256" key="3">
    <source>
        <dbReference type="HAMAP-Rule" id="MF_01440"/>
    </source>
</evidence>
<dbReference type="EC" id="3.5.1.44" evidence="3"/>
<name>A0A0M0GRI2_9BACI</name>
<dbReference type="PANTHER" id="PTHR35147">
    <property type="entry name" value="CHEMORECEPTOR GLUTAMINE DEAMIDASE CHED-RELATED"/>
    <property type="match status" value="1"/>
</dbReference>
<keyword evidence="1 3" id="KW-0145">Chemotaxis</keyword>
<dbReference type="Proteomes" id="UP000037405">
    <property type="component" value="Unassembled WGS sequence"/>
</dbReference>
<proteinExistence type="inferred from homology"/>
<reference evidence="5" key="1">
    <citation type="submission" date="2015-07" db="EMBL/GenBank/DDBJ databases">
        <title>Fjat-14235 jcm11544.</title>
        <authorList>
            <person name="Liu B."/>
            <person name="Wang J."/>
            <person name="Zhu Y."/>
            <person name="Liu G."/>
            <person name="Chen Q."/>
            <person name="Chen Z."/>
            <person name="Lan J."/>
            <person name="Che J."/>
            <person name="Ge C."/>
            <person name="Shi H."/>
            <person name="Pan Z."/>
            <person name="Liu X."/>
        </authorList>
    </citation>
    <scope>NUCLEOTIDE SEQUENCE [LARGE SCALE GENOMIC DNA]</scope>
    <source>
        <strain evidence="5">JCM 11544</strain>
    </source>
</reference>
<dbReference type="SUPFAM" id="SSF64438">
    <property type="entry name" value="CNF1/YfiH-like putative cysteine hydrolases"/>
    <property type="match status" value="1"/>
</dbReference>
<dbReference type="GO" id="GO:0050568">
    <property type="term" value="F:protein-glutamine glutaminase activity"/>
    <property type="evidence" value="ECO:0007669"/>
    <property type="project" value="UniProtKB-UniRule"/>
</dbReference>
<evidence type="ECO:0000256" key="2">
    <source>
        <dbReference type="ARBA" id="ARBA00022801"/>
    </source>
</evidence>
<keyword evidence="2 3" id="KW-0378">Hydrolase</keyword>
<keyword evidence="5" id="KW-1185">Reference proteome</keyword>
<dbReference type="AlphaFoldDB" id="A0A0M0GRI2"/>
<dbReference type="CDD" id="cd16352">
    <property type="entry name" value="CheD"/>
    <property type="match status" value="1"/>
</dbReference>
<comment type="catalytic activity">
    <reaction evidence="3">
        <text>L-glutaminyl-[protein] + H2O = L-glutamyl-[protein] + NH4(+)</text>
        <dbReference type="Rhea" id="RHEA:16441"/>
        <dbReference type="Rhea" id="RHEA-COMP:10207"/>
        <dbReference type="Rhea" id="RHEA-COMP:10208"/>
        <dbReference type="ChEBI" id="CHEBI:15377"/>
        <dbReference type="ChEBI" id="CHEBI:28938"/>
        <dbReference type="ChEBI" id="CHEBI:29973"/>
        <dbReference type="ChEBI" id="CHEBI:30011"/>
        <dbReference type="EC" id="3.5.1.44"/>
    </reaction>
</comment>
<organism evidence="4 5">
    <name type="scientific">Rossellomorea marisflavi</name>
    <dbReference type="NCBI Taxonomy" id="189381"/>
    <lineage>
        <taxon>Bacteria</taxon>
        <taxon>Bacillati</taxon>
        <taxon>Bacillota</taxon>
        <taxon>Bacilli</taxon>
        <taxon>Bacillales</taxon>
        <taxon>Bacillaceae</taxon>
        <taxon>Rossellomorea</taxon>
    </lineage>
</organism>
<comment type="function">
    <text evidence="3">Probably deamidates glutamine residues to glutamate on methyl-accepting chemotaxis receptors (MCPs), playing an important role in chemotaxis.</text>
</comment>
<comment type="caution">
    <text evidence="4">The sequence shown here is derived from an EMBL/GenBank/DDBJ whole genome shotgun (WGS) entry which is preliminary data.</text>
</comment>
<dbReference type="RefSeq" id="WP_053427278.1">
    <property type="nucleotide sequence ID" value="NZ_JAMQJB010000002.1"/>
</dbReference>
<gene>
    <name evidence="3" type="primary">cheD</name>
    <name evidence="4" type="ORF">AF331_06410</name>
</gene>
<dbReference type="Pfam" id="PF03975">
    <property type="entry name" value="CheD"/>
    <property type="match status" value="1"/>
</dbReference>
<comment type="similarity">
    <text evidence="3">Belongs to the CheD family.</text>
</comment>
<protein>
    <recommendedName>
        <fullName evidence="3">Probable chemoreceptor glutamine deamidase CheD</fullName>
        <ecNumber evidence="3">3.5.1.44</ecNumber>
    </recommendedName>
</protein>
<dbReference type="PANTHER" id="PTHR35147:SF1">
    <property type="entry name" value="CHEMORECEPTOR GLUTAMINE DEAMIDASE CHED-RELATED"/>
    <property type="match status" value="1"/>
</dbReference>
<evidence type="ECO:0000256" key="1">
    <source>
        <dbReference type="ARBA" id="ARBA00022500"/>
    </source>
</evidence>
<dbReference type="InterPro" id="IPR011324">
    <property type="entry name" value="Cytotoxic_necrot_fac-like_cat"/>
</dbReference>
<dbReference type="HAMAP" id="MF_01440">
    <property type="entry name" value="CheD"/>
    <property type="match status" value="1"/>
</dbReference>
<evidence type="ECO:0000313" key="4">
    <source>
        <dbReference type="EMBL" id="KON92087.1"/>
    </source>
</evidence>
<dbReference type="OrthoDB" id="9807202at2"/>
<dbReference type="STRING" id="189381.GCA_900166615_02993"/>